<feature type="domain" description="Ice-binding protein C-terminal" evidence="2">
    <location>
        <begin position="260"/>
        <end position="281"/>
    </location>
</feature>
<proteinExistence type="predicted"/>
<comment type="caution">
    <text evidence="3">The sequence shown here is derived from an EMBL/GenBank/DDBJ whole genome shotgun (WGS) entry which is preliminary data.</text>
</comment>
<name>A0A2G8TMB2_9BURK</name>
<feature type="signal peptide" evidence="1">
    <location>
        <begin position="1"/>
        <end position="40"/>
    </location>
</feature>
<accession>A0A2G8TMB2</accession>
<keyword evidence="4" id="KW-1185">Reference proteome</keyword>
<evidence type="ECO:0000313" key="3">
    <source>
        <dbReference type="EMBL" id="PIL46728.1"/>
    </source>
</evidence>
<reference evidence="3 4" key="1">
    <citation type="submission" date="2017-10" db="EMBL/GenBank/DDBJ databases">
        <title>Massilia psychrophilum sp. nov., a novel purple-pigmented bacterium isolated from Tianshan glacier, Xinjiang Municipality, China.</title>
        <authorList>
            <person name="Wang H."/>
        </authorList>
    </citation>
    <scope>NUCLEOTIDE SEQUENCE [LARGE SCALE GENOMIC DNA]</scope>
    <source>
        <strain evidence="3 4">JCM 30074</strain>
    </source>
</reference>
<keyword evidence="1" id="KW-0732">Signal</keyword>
<protein>
    <submittedName>
        <fullName evidence="3">PEP-CTERM sorting domain-containing protein</fullName>
    </submittedName>
</protein>
<evidence type="ECO:0000313" key="4">
    <source>
        <dbReference type="Proteomes" id="UP000230390"/>
    </source>
</evidence>
<dbReference type="Proteomes" id="UP000230390">
    <property type="component" value="Unassembled WGS sequence"/>
</dbReference>
<organism evidence="3 4">
    <name type="scientific">Massilia eurypsychrophila</name>
    <dbReference type="NCBI Taxonomy" id="1485217"/>
    <lineage>
        <taxon>Bacteria</taxon>
        <taxon>Pseudomonadati</taxon>
        <taxon>Pseudomonadota</taxon>
        <taxon>Betaproteobacteria</taxon>
        <taxon>Burkholderiales</taxon>
        <taxon>Oxalobacteraceae</taxon>
        <taxon>Telluria group</taxon>
        <taxon>Massilia</taxon>
    </lineage>
</organism>
<dbReference type="Pfam" id="PF07589">
    <property type="entry name" value="PEP-CTERM"/>
    <property type="match status" value="1"/>
</dbReference>
<sequence length="285" mass="30115">MARELRMSHHNNYPESRTSMKNLTLLTSAALLLIANAASATTLVASDNFQQANLGAVTNQSSGTGWAGNWQSAATGAATPTVVKQGAPADGNQALQFSANNDNAAFRVLNQSISGDVFIDFMFQYSGNALGDNDFLGLWIGNWNGPNIGLKGNCGGGTAGCINDAFARTNGGGGPYLPVNMQQNVTYHLYGHLYKTANSMFYNKFDAWINPTALEMSTLVDADVMATGASTISSFNTIGFRSANIDTITVRIDDLKVSVVPEPASIALFGLALAGMAGVRRAKRK</sequence>
<evidence type="ECO:0000259" key="2">
    <source>
        <dbReference type="Pfam" id="PF07589"/>
    </source>
</evidence>
<gene>
    <name evidence="3" type="ORF">CR105_00790</name>
</gene>
<dbReference type="NCBIfam" id="TIGR02595">
    <property type="entry name" value="PEP_CTERM"/>
    <property type="match status" value="1"/>
</dbReference>
<feature type="chain" id="PRO_5013970402" evidence="1">
    <location>
        <begin position="41"/>
        <end position="285"/>
    </location>
</feature>
<dbReference type="AlphaFoldDB" id="A0A2G8TMB2"/>
<dbReference type="EMBL" id="PDOC01000001">
    <property type="protein sequence ID" value="PIL46728.1"/>
    <property type="molecule type" value="Genomic_DNA"/>
</dbReference>
<dbReference type="InterPro" id="IPR013424">
    <property type="entry name" value="Ice-binding_C"/>
</dbReference>
<evidence type="ECO:0000256" key="1">
    <source>
        <dbReference type="SAM" id="SignalP"/>
    </source>
</evidence>